<dbReference type="GO" id="GO:0005829">
    <property type="term" value="C:cytosol"/>
    <property type="evidence" value="ECO:0007669"/>
    <property type="project" value="TreeGrafter"/>
</dbReference>
<dbReference type="InterPro" id="IPR026243">
    <property type="entry name" value="HAUS1"/>
</dbReference>
<evidence type="ECO:0000256" key="9">
    <source>
        <dbReference type="ARBA" id="ARBA00023306"/>
    </source>
</evidence>
<dbReference type="Proteomes" id="UP000326757">
    <property type="component" value="Unassembled WGS sequence"/>
</dbReference>
<evidence type="ECO:0008006" key="13">
    <source>
        <dbReference type="Google" id="ProtNLM"/>
    </source>
</evidence>
<name>A0A5N6JW42_MONLA</name>
<keyword evidence="9" id="KW-0131">Cell cycle</keyword>
<dbReference type="GO" id="GO:0070652">
    <property type="term" value="C:HAUS complex"/>
    <property type="evidence" value="ECO:0007669"/>
    <property type="project" value="InterPro"/>
</dbReference>
<comment type="subcellular location">
    <subcellularLocation>
        <location evidence="1">Cytoplasm</location>
        <location evidence="1">Cytoskeleton</location>
        <location evidence="1">Spindle</location>
    </subcellularLocation>
</comment>
<feature type="coiled-coil region" evidence="10">
    <location>
        <begin position="250"/>
        <end position="308"/>
    </location>
</feature>
<keyword evidence="7 10" id="KW-0175">Coiled coil</keyword>
<dbReference type="GO" id="GO:0005819">
    <property type="term" value="C:spindle"/>
    <property type="evidence" value="ECO:0007669"/>
    <property type="project" value="UniProtKB-SubCell"/>
</dbReference>
<comment type="similarity">
    <text evidence="2">Belongs to the HAUS1 family.</text>
</comment>
<accession>A0A5N6JW42</accession>
<dbReference type="PANTHER" id="PTHR31570">
    <property type="entry name" value="HAUS AUGMIN-LIKE COMPLEX SUBUNIT 1"/>
    <property type="match status" value="1"/>
</dbReference>
<keyword evidence="8" id="KW-0206">Cytoskeleton</keyword>
<organism evidence="11 12">
    <name type="scientific">Monilinia laxa</name>
    <name type="common">Brown rot fungus</name>
    <name type="synonym">Sclerotinia laxa</name>
    <dbReference type="NCBI Taxonomy" id="61186"/>
    <lineage>
        <taxon>Eukaryota</taxon>
        <taxon>Fungi</taxon>
        <taxon>Dikarya</taxon>
        <taxon>Ascomycota</taxon>
        <taxon>Pezizomycotina</taxon>
        <taxon>Leotiomycetes</taxon>
        <taxon>Helotiales</taxon>
        <taxon>Sclerotiniaceae</taxon>
        <taxon>Monilinia</taxon>
    </lineage>
</organism>
<comment type="caution">
    <text evidence="11">The sequence shown here is derived from an EMBL/GenBank/DDBJ whole genome shotgun (WGS) entry which is preliminary data.</text>
</comment>
<proteinExistence type="inferred from homology"/>
<evidence type="ECO:0000256" key="8">
    <source>
        <dbReference type="ARBA" id="ARBA00023212"/>
    </source>
</evidence>
<keyword evidence="6" id="KW-0498">Mitosis</keyword>
<dbReference type="AlphaFoldDB" id="A0A5N6JW42"/>
<keyword evidence="5" id="KW-0493">Microtubule</keyword>
<dbReference type="Pfam" id="PF25762">
    <property type="entry name" value="HAUS1"/>
    <property type="match status" value="1"/>
</dbReference>
<keyword evidence="4" id="KW-0132">Cell division</keyword>
<dbReference type="EMBL" id="VIGI01000012">
    <property type="protein sequence ID" value="KAB8293160.1"/>
    <property type="molecule type" value="Genomic_DNA"/>
</dbReference>
<keyword evidence="3" id="KW-0963">Cytoplasm</keyword>
<evidence type="ECO:0000256" key="1">
    <source>
        <dbReference type="ARBA" id="ARBA00004186"/>
    </source>
</evidence>
<protein>
    <recommendedName>
        <fullName evidence="13">HAUS augmin-like complex subunit 1</fullName>
    </recommendedName>
</protein>
<evidence type="ECO:0000313" key="12">
    <source>
        <dbReference type="Proteomes" id="UP000326757"/>
    </source>
</evidence>
<evidence type="ECO:0000256" key="7">
    <source>
        <dbReference type="ARBA" id="ARBA00023054"/>
    </source>
</evidence>
<evidence type="ECO:0000313" key="11">
    <source>
        <dbReference type="EMBL" id="KAB8293160.1"/>
    </source>
</evidence>
<keyword evidence="12" id="KW-1185">Reference proteome</keyword>
<evidence type="ECO:0000256" key="10">
    <source>
        <dbReference type="SAM" id="Coils"/>
    </source>
</evidence>
<dbReference type="OrthoDB" id="5372507at2759"/>
<evidence type="ECO:0000256" key="4">
    <source>
        <dbReference type="ARBA" id="ARBA00022618"/>
    </source>
</evidence>
<dbReference type="GO" id="GO:0005874">
    <property type="term" value="C:microtubule"/>
    <property type="evidence" value="ECO:0007669"/>
    <property type="project" value="UniProtKB-KW"/>
</dbReference>
<sequence>MRMNGKSKLSDMFKFAYSFPISDMSHLSPAAIFSPTVARQQLAAAKDWSYIDSWLSIKFANQPIPAFERNPSTLKALLSLASLNEAADEEQELLSRSRENALTAIQTSLKNDPNTELLNTLEDSLTPEGQTSLETIASLSTTFNLSTPAPELIGRKLLSLQTTSYTLSQASSRVATLQRSLTTEITNLNNLITSLQSSSYKASSDLPKQTVDLQRKTKILASKLPEIRERIAALSSPSNISTPKITVETIKAEEDKFKEWLETVKDLETQVKAFHGLPQDTDLARLELESLRMELRDLTRERDGLFEGLVERESPKKRGR</sequence>
<reference evidence="11 12" key="1">
    <citation type="submission" date="2019-06" db="EMBL/GenBank/DDBJ databases">
        <title>Genome Sequence of the Brown Rot Fungal Pathogen Monilinia laxa.</title>
        <authorList>
            <person name="De Miccolis Angelini R.M."/>
            <person name="Landi L."/>
            <person name="Abate D."/>
            <person name="Pollastro S."/>
            <person name="Romanazzi G."/>
            <person name="Faretra F."/>
        </authorList>
    </citation>
    <scope>NUCLEOTIDE SEQUENCE [LARGE SCALE GENOMIC DNA]</scope>
    <source>
        <strain evidence="11 12">Mlax316</strain>
    </source>
</reference>
<dbReference type="GO" id="GO:0051225">
    <property type="term" value="P:spindle assembly"/>
    <property type="evidence" value="ECO:0007669"/>
    <property type="project" value="InterPro"/>
</dbReference>
<evidence type="ECO:0000256" key="6">
    <source>
        <dbReference type="ARBA" id="ARBA00022776"/>
    </source>
</evidence>
<evidence type="ECO:0000256" key="3">
    <source>
        <dbReference type="ARBA" id="ARBA00022490"/>
    </source>
</evidence>
<evidence type="ECO:0000256" key="2">
    <source>
        <dbReference type="ARBA" id="ARBA00005479"/>
    </source>
</evidence>
<dbReference type="GO" id="GO:0051301">
    <property type="term" value="P:cell division"/>
    <property type="evidence" value="ECO:0007669"/>
    <property type="project" value="UniProtKB-KW"/>
</dbReference>
<evidence type="ECO:0000256" key="5">
    <source>
        <dbReference type="ARBA" id="ARBA00022701"/>
    </source>
</evidence>
<dbReference type="PANTHER" id="PTHR31570:SF1">
    <property type="entry name" value="HAUS AUGMIN-LIKE COMPLEX SUBUNIT 1"/>
    <property type="match status" value="1"/>
</dbReference>
<gene>
    <name evidence="11" type="ORF">EYC80_007508</name>
</gene>